<comment type="caution">
    <text evidence="2">Lacks conserved residue(s) required for the propagation of feature annotation.</text>
</comment>
<dbReference type="OrthoDB" id="6480633at2759"/>
<evidence type="ECO:0000313" key="5">
    <source>
        <dbReference type="Proteomes" id="UP000054047"/>
    </source>
</evidence>
<dbReference type="Proteomes" id="UP000054047">
    <property type="component" value="Unassembled WGS sequence"/>
</dbReference>
<dbReference type="SUPFAM" id="SSF57535">
    <property type="entry name" value="Complement control module/SCR domain"/>
    <property type="match status" value="1"/>
</dbReference>
<keyword evidence="2" id="KW-0768">Sushi</keyword>
<dbReference type="Pfam" id="PF00084">
    <property type="entry name" value="Sushi"/>
    <property type="match status" value="2"/>
</dbReference>
<dbReference type="AlphaFoldDB" id="A0A0C2H5I5"/>
<organism evidence="4 5">
    <name type="scientific">Ancylostoma duodenale</name>
    <dbReference type="NCBI Taxonomy" id="51022"/>
    <lineage>
        <taxon>Eukaryota</taxon>
        <taxon>Metazoa</taxon>
        <taxon>Ecdysozoa</taxon>
        <taxon>Nematoda</taxon>
        <taxon>Chromadorea</taxon>
        <taxon>Rhabditida</taxon>
        <taxon>Rhabditina</taxon>
        <taxon>Rhabditomorpha</taxon>
        <taxon>Strongyloidea</taxon>
        <taxon>Ancylostomatidae</taxon>
        <taxon>Ancylostomatinae</taxon>
        <taxon>Ancylostoma</taxon>
    </lineage>
</organism>
<evidence type="ECO:0000259" key="3">
    <source>
        <dbReference type="PROSITE" id="PS50923"/>
    </source>
</evidence>
<dbReference type="EMBL" id="KN727931">
    <property type="protein sequence ID" value="KIH64691.1"/>
    <property type="molecule type" value="Genomic_DNA"/>
</dbReference>
<gene>
    <name evidence="4" type="ORF">ANCDUO_04996</name>
</gene>
<dbReference type="InterPro" id="IPR000436">
    <property type="entry name" value="Sushi_SCR_CCP_dom"/>
</dbReference>
<feature type="domain" description="Sushi" evidence="3">
    <location>
        <begin position="207"/>
        <end position="262"/>
    </location>
</feature>
<accession>A0A0C2H5I5</accession>
<dbReference type="Gene3D" id="2.10.70.10">
    <property type="entry name" value="Complement Module, domain 1"/>
    <property type="match status" value="1"/>
</dbReference>
<dbReference type="InterPro" id="IPR035976">
    <property type="entry name" value="Sushi/SCR/CCP_sf"/>
</dbReference>
<keyword evidence="5" id="KW-1185">Reference proteome</keyword>
<dbReference type="SMART" id="SM00032">
    <property type="entry name" value="CCP"/>
    <property type="match status" value="2"/>
</dbReference>
<reference evidence="4 5" key="1">
    <citation type="submission" date="2013-12" db="EMBL/GenBank/DDBJ databases">
        <title>Draft genome of the parsitic nematode Ancylostoma duodenale.</title>
        <authorList>
            <person name="Mitreva M."/>
        </authorList>
    </citation>
    <scope>NUCLEOTIDE SEQUENCE [LARGE SCALE GENOMIC DNA]</scope>
    <source>
        <strain evidence="4 5">Zhejiang</strain>
    </source>
</reference>
<evidence type="ECO:0000313" key="4">
    <source>
        <dbReference type="EMBL" id="KIH64691.1"/>
    </source>
</evidence>
<name>A0A0C2H5I5_9BILA</name>
<dbReference type="PROSITE" id="PS50923">
    <property type="entry name" value="SUSHI"/>
    <property type="match status" value="1"/>
</dbReference>
<dbReference type="CDD" id="cd00033">
    <property type="entry name" value="CCP"/>
    <property type="match status" value="1"/>
</dbReference>
<evidence type="ECO:0000256" key="2">
    <source>
        <dbReference type="PROSITE-ProRule" id="PRU00302"/>
    </source>
</evidence>
<protein>
    <submittedName>
        <fullName evidence="4">Sushi domain protein</fullName>
    </submittedName>
</protein>
<keyword evidence="1" id="KW-1015">Disulfide bond</keyword>
<sequence>MRVLGEKLARWLNSRVKRQLTSTGIGCTAVNVVGGTTSYIQANAAVPYSSGTTVFLMCNLGYTSQGSMSSLCQNGELAPLQLVFSQEQALPQGKRAQHCSLRSAVPYPILLAVVWVRLTTEQLLHFSVPVGSRRAPPLAPVLMASGPRHLARAQVQSAPILPVRPLYCRATSAIQFLALQQALVLTERGFHQAGRPRIEQYPGVYESNCPERNGHLLPGKHPDRPSGTVATLMCNAGFSPSGSTTATCQSGSWVPTLGMCTSSNSLFPANLRKSEQIGHKTVIFHKYTVETAIKEPMGDNCHAPQGRRALRYSRL</sequence>
<evidence type="ECO:0000256" key="1">
    <source>
        <dbReference type="ARBA" id="ARBA00023157"/>
    </source>
</evidence>
<proteinExistence type="predicted"/>